<accession>A0A0E9R199</accession>
<sequence>MRLTKLAGESEDWLCQSSSQAVSASPTAVLQMFKVRSCDFSV</sequence>
<reference evidence="1" key="1">
    <citation type="submission" date="2014-11" db="EMBL/GenBank/DDBJ databases">
        <authorList>
            <person name="Amaro Gonzalez C."/>
        </authorList>
    </citation>
    <scope>NUCLEOTIDE SEQUENCE</scope>
</reference>
<organism evidence="1">
    <name type="scientific">Anguilla anguilla</name>
    <name type="common">European freshwater eel</name>
    <name type="synonym">Muraena anguilla</name>
    <dbReference type="NCBI Taxonomy" id="7936"/>
    <lineage>
        <taxon>Eukaryota</taxon>
        <taxon>Metazoa</taxon>
        <taxon>Chordata</taxon>
        <taxon>Craniata</taxon>
        <taxon>Vertebrata</taxon>
        <taxon>Euteleostomi</taxon>
        <taxon>Actinopterygii</taxon>
        <taxon>Neopterygii</taxon>
        <taxon>Teleostei</taxon>
        <taxon>Anguilliformes</taxon>
        <taxon>Anguillidae</taxon>
        <taxon>Anguilla</taxon>
    </lineage>
</organism>
<proteinExistence type="predicted"/>
<dbReference type="AlphaFoldDB" id="A0A0E9R199"/>
<name>A0A0E9R199_ANGAN</name>
<dbReference type="EMBL" id="GBXM01086464">
    <property type="protein sequence ID" value="JAH22113.1"/>
    <property type="molecule type" value="Transcribed_RNA"/>
</dbReference>
<protein>
    <submittedName>
        <fullName evidence="1">Uncharacterized protein</fullName>
    </submittedName>
</protein>
<evidence type="ECO:0000313" key="1">
    <source>
        <dbReference type="EMBL" id="JAH22113.1"/>
    </source>
</evidence>
<reference evidence="1" key="2">
    <citation type="journal article" date="2015" name="Fish Shellfish Immunol.">
        <title>Early steps in the European eel (Anguilla anguilla)-Vibrio vulnificus interaction in the gills: Role of the RtxA13 toxin.</title>
        <authorList>
            <person name="Callol A."/>
            <person name="Pajuelo D."/>
            <person name="Ebbesson L."/>
            <person name="Teles M."/>
            <person name="MacKenzie S."/>
            <person name="Amaro C."/>
        </authorList>
    </citation>
    <scope>NUCLEOTIDE SEQUENCE</scope>
</reference>